<protein>
    <submittedName>
        <fullName evidence="3">Uncharacterized protein LOC104591302</fullName>
    </submittedName>
</protein>
<dbReference type="Proteomes" id="UP000189703">
    <property type="component" value="Unplaced"/>
</dbReference>
<feature type="compositionally biased region" description="Acidic residues" evidence="1">
    <location>
        <begin position="101"/>
        <end position="113"/>
    </location>
</feature>
<keyword evidence="2" id="KW-1185">Reference proteome</keyword>
<dbReference type="KEGG" id="nnu:104591302"/>
<sequence length="151" mass="16766">MEGNLSKDSVSFDRVVDEDDEGGRKRAERKEVKKPHNPDRVKYIEKQLWDKGVQRMERHPVDGLGGLGQPPPKSGHGGKYTWEDPCDAAENELSPTLPAIDEGDPNYVEEEEEKGVVKDEEPQVVGEVEVAKLAQDREGVAKLEINPPLGV</sequence>
<organism evidence="2 3">
    <name type="scientific">Nelumbo nucifera</name>
    <name type="common">Sacred lotus</name>
    <dbReference type="NCBI Taxonomy" id="4432"/>
    <lineage>
        <taxon>Eukaryota</taxon>
        <taxon>Viridiplantae</taxon>
        <taxon>Streptophyta</taxon>
        <taxon>Embryophyta</taxon>
        <taxon>Tracheophyta</taxon>
        <taxon>Spermatophyta</taxon>
        <taxon>Magnoliopsida</taxon>
        <taxon>Proteales</taxon>
        <taxon>Nelumbonaceae</taxon>
        <taxon>Nelumbo</taxon>
    </lineage>
</organism>
<accession>A0A1U7Z7M4</accession>
<dbReference type="OMA" id="TWEGPGD"/>
<feature type="compositionally biased region" description="Basic and acidic residues" evidence="1">
    <location>
        <begin position="22"/>
        <end position="61"/>
    </location>
</feature>
<dbReference type="AlphaFoldDB" id="A0A1U7Z7M4"/>
<reference evidence="3" key="1">
    <citation type="submission" date="2025-08" db="UniProtKB">
        <authorList>
            <consortium name="RefSeq"/>
        </authorList>
    </citation>
    <scope>IDENTIFICATION</scope>
</reference>
<dbReference type="eggNOG" id="ENOG502S1XX">
    <property type="taxonomic scope" value="Eukaryota"/>
</dbReference>
<proteinExistence type="predicted"/>
<dbReference type="FunCoup" id="A0A1U7Z7M4">
    <property type="interactions" value="130"/>
</dbReference>
<evidence type="ECO:0000256" key="1">
    <source>
        <dbReference type="SAM" id="MobiDB-lite"/>
    </source>
</evidence>
<evidence type="ECO:0000313" key="2">
    <source>
        <dbReference type="Proteomes" id="UP000189703"/>
    </source>
</evidence>
<dbReference type="GeneID" id="104591302"/>
<evidence type="ECO:0000313" key="3">
    <source>
        <dbReference type="RefSeq" id="XP_010248412.1"/>
    </source>
</evidence>
<gene>
    <name evidence="3" type="primary">LOC104591302</name>
</gene>
<feature type="region of interest" description="Disordered" evidence="1">
    <location>
        <begin position="1"/>
        <end position="122"/>
    </location>
</feature>
<dbReference type="OrthoDB" id="1899413at2759"/>
<dbReference type="RefSeq" id="XP_010248412.1">
    <property type="nucleotide sequence ID" value="XM_010250110.1"/>
</dbReference>
<name>A0A1U7Z7M4_NELNU</name>